<evidence type="ECO:0000256" key="4">
    <source>
        <dbReference type="ARBA" id="ARBA00022692"/>
    </source>
</evidence>
<evidence type="ECO:0000256" key="9">
    <source>
        <dbReference type="ARBA" id="ARBA00023224"/>
    </source>
</evidence>
<comment type="subcellular location">
    <subcellularLocation>
        <location evidence="1 10">Cell membrane</location>
        <topology evidence="1 10">Multi-pass membrane protein</topology>
    </subcellularLocation>
</comment>
<dbReference type="PANTHER" id="PTHR21137">
    <property type="entry name" value="ODORANT RECEPTOR"/>
    <property type="match status" value="1"/>
</dbReference>
<comment type="similarity">
    <text evidence="10">Belongs to the insect chemoreceptor superfamily. Heteromeric odorant receptor channel (TC 1.A.69) family.</text>
</comment>
<comment type="caution">
    <text evidence="10">Lacks conserved residue(s) required for the propagation of feature annotation.</text>
</comment>
<dbReference type="GO" id="GO:0007165">
    <property type="term" value="P:signal transduction"/>
    <property type="evidence" value="ECO:0007669"/>
    <property type="project" value="UniProtKB-KW"/>
</dbReference>
<proteinExistence type="inferred from homology"/>
<keyword evidence="4 10" id="KW-0812">Transmembrane</keyword>
<dbReference type="InterPro" id="IPR004117">
    <property type="entry name" value="7tm6_olfct_rcpt"/>
</dbReference>
<dbReference type="Proteomes" id="UP001168821">
    <property type="component" value="Unassembled WGS sequence"/>
</dbReference>
<feature type="transmembrane region" description="Helical" evidence="10">
    <location>
        <begin position="252"/>
        <end position="277"/>
    </location>
</feature>
<sequence length="379" mass="43447">MADKITESFSIVITIYRFLGLYPTRNQSKLRKIWVYGLYFSQVTTTILLFVNFVVEGHSDPATTNQMGIFFSEAVASCLKSVPFLRNGHRIKSCINYFGDPEFETKSNEEKKIVDECVGICRRNVKIYFVAVLVTVICWSSVPLFQKVRRLPIDVWLPYDLQNPVLYFLSYTFLLAVGMYLGFVGQMMGPLIGGLAYHATCQLKILKHNLRNLIQYSEHYSNAEFESVFGRVKRSIIQHNKILKFISDFENCFSFCVFCELAASMFGLCFSCVGLTMVSLASMYGVMYIISYVVLAFQILFYCHYGTLLFEENEGLITEVYSGFWYKCDAKIQKVLLVVMERSKKPAILTAGKVVNLTYGTFIYLLKTSYSMITVMKSR</sequence>
<reference evidence="11" key="1">
    <citation type="journal article" date="2023" name="G3 (Bethesda)">
        <title>Whole genome assemblies of Zophobas morio and Tenebrio molitor.</title>
        <authorList>
            <person name="Kaur S."/>
            <person name="Stinson S.A."/>
            <person name="diCenzo G.C."/>
        </authorList>
    </citation>
    <scope>NUCLEOTIDE SEQUENCE</scope>
    <source>
        <strain evidence="11">QUZm001</strain>
    </source>
</reference>
<evidence type="ECO:0000256" key="3">
    <source>
        <dbReference type="ARBA" id="ARBA00022606"/>
    </source>
</evidence>
<dbReference type="Pfam" id="PF02949">
    <property type="entry name" value="7tm_6"/>
    <property type="match status" value="1"/>
</dbReference>
<keyword evidence="3 10" id="KW-0716">Sensory transduction</keyword>
<name>A0AA38HUU2_9CUCU</name>
<keyword evidence="7 10" id="KW-0472">Membrane</keyword>
<keyword evidence="9 10" id="KW-0807">Transducer</keyword>
<dbReference type="AlphaFoldDB" id="A0AA38HUU2"/>
<protein>
    <recommendedName>
        <fullName evidence="10">Odorant receptor</fullName>
    </recommendedName>
</protein>
<evidence type="ECO:0000256" key="6">
    <source>
        <dbReference type="ARBA" id="ARBA00022989"/>
    </source>
</evidence>
<keyword evidence="6 10" id="KW-1133">Transmembrane helix</keyword>
<dbReference type="GO" id="GO:0004984">
    <property type="term" value="F:olfactory receptor activity"/>
    <property type="evidence" value="ECO:0007669"/>
    <property type="project" value="InterPro"/>
</dbReference>
<evidence type="ECO:0000256" key="1">
    <source>
        <dbReference type="ARBA" id="ARBA00004651"/>
    </source>
</evidence>
<keyword evidence="5 10" id="KW-0552">Olfaction</keyword>
<keyword evidence="2" id="KW-1003">Cell membrane</keyword>
<evidence type="ECO:0000313" key="11">
    <source>
        <dbReference type="EMBL" id="KAJ3641549.1"/>
    </source>
</evidence>
<comment type="caution">
    <text evidence="11">The sequence shown here is derived from an EMBL/GenBank/DDBJ whole genome shotgun (WGS) entry which is preliminary data.</text>
</comment>
<evidence type="ECO:0000256" key="7">
    <source>
        <dbReference type="ARBA" id="ARBA00023136"/>
    </source>
</evidence>
<dbReference type="GO" id="GO:0005886">
    <property type="term" value="C:plasma membrane"/>
    <property type="evidence" value="ECO:0007669"/>
    <property type="project" value="UniProtKB-SubCell"/>
</dbReference>
<dbReference type="EMBL" id="JALNTZ010000009">
    <property type="protein sequence ID" value="KAJ3641549.1"/>
    <property type="molecule type" value="Genomic_DNA"/>
</dbReference>
<evidence type="ECO:0000313" key="12">
    <source>
        <dbReference type="Proteomes" id="UP001168821"/>
    </source>
</evidence>
<feature type="transmembrane region" description="Helical" evidence="10">
    <location>
        <begin position="127"/>
        <end position="145"/>
    </location>
</feature>
<evidence type="ECO:0000256" key="2">
    <source>
        <dbReference type="ARBA" id="ARBA00022475"/>
    </source>
</evidence>
<dbReference type="GO" id="GO:0005549">
    <property type="term" value="F:odorant binding"/>
    <property type="evidence" value="ECO:0007669"/>
    <property type="project" value="InterPro"/>
</dbReference>
<keyword evidence="12" id="KW-1185">Reference proteome</keyword>
<organism evidence="11 12">
    <name type="scientific">Zophobas morio</name>
    <dbReference type="NCBI Taxonomy" id="2755281"/>
    <lineage>
        <taxon>Eukaryota</taxon>
        <taxon>Metazoa</taxon>
        <taxon>Ecdysozoa</taxon>
        <taxon>Arthropoda</taxon>
        <taxon>Hexapoda</taxon>
        <taxon>Insecta</taxon>
        <taxon>Pterygota</taxon>
        <taxon>Neoptera</taxon>
        <taxon>Endopterygota</taxon>
        <taxon>Coleoptera</taxon>
        <taxon>Polyphaga</taxon>
        <taxon>Cucujiformia</taxon>
        <taxon>Tenebrionidae</taxon>
        <taxon>Zophobas</taxon>
    </lineage>
</organism>
<evidence type="ECO:0000256" key="8">
    <source>
        <dbReference type="ARBA" id="ARBA00023170"/>
    </source>
</evidence>
<dbReference type="PANTHER" id="PTHR21137:SF35">
    <property type="entry name" value="ODORANT RECEPTOR 19A-RELATED"/>
    <property type="match status" value="1"/>
</dbReference>
<feature type="transmembrane region" description="Helical" evidence="10">
    <location>
        <begin position="165"/>
        <end position="183"/>
    </location>
</feature>
<evidence type="ECO:0000256" key="5">
    <source>
        <dbReference type="ARBA" id="ARBA00022725"/>
    </source>
</evidence>
<accession>A0AA38HUU2</accession>
<keyword evidence="8 10" id="KW-0675">Receptor</keyword>
<feature type="transmembrane region" description="Helical" evidence="10">
    <location>
        <begin position="283"/>
        <end position="303"/>
    </location>
</feature>
<feature type="transmembrane region" description="Helical" evidence="10">
    <location>
        <begin position="33"/>
        <end position="55"/>
    </location>
</feature>
<gene>
    <name evidence="11" type="ORF">Zmor_028052</name>
</gene>
<evidence type="ECO:0000256" key="10">
    <source>
        <dbReference type="RuleBase" id="RU351113"/>
    </source>
</evidence>